<dbReference type="SMART" id="SM00753">
    <property type="entry name" value="PAM"/>
    <property type="match status" value="1"/>
</dbReference>
<reference evidence="2" key="1">
    <citation type="journal article" date="2013" name="Genome Announc.">
        <title>Genome sequence of the food spoilage yeast Zygosaccharomyces bailii CLIB 213(T).</title>
        <authorList>
            <person name="Galeote V."/>
            <person name="Bigey F."/>
            <person name="Devillers H."/>
            <person name="Neuveglise C."/>
            <person name="Dequin S."/>
        </authorList>
    </citation>
    <scope>NUCLEOTIDE SEQUENCE [LARGE SCALE GENOMIC DNA]</scope>
    <source>
        <strain evidence="2">CLIB 213 / ATCC 58445 / CBS 680 / CCRC 21525 / NBRC 1098 / NCYC 1416 / NRRL Y-2227</strain>
    </source>
</reference>
<keyword evidence="2" id="KW-1185">Reference proteome</keyword>
<evidence type="ECO:0000313" key="2">
    <source>
        <dbReference type="Proteomes" id="UP000019375"/>
    </source>
</evidence>
<gene>
    <name evidence="1" type="ORF">BN860_04258g</name>
</gene>
<sequence>MPKKRSIKPSINLDAYFAGRYYDDRFLQFLRYDSAPAGADYVLTLPDDKLRQFYDVTMQLKRASDRTINAAEQQLRLFNRIAEQETNWIVYPLYVVAHQLLSLALHEAASHELLEQCGRTIHRSFNLCLNDRNPEEHENRRTGCYTFANLEFRLYHALRNRDMMKNLVKVLQSRGDELPPLRDTLAAEHKSHCVTYHYYMGEYYGCHESNFVSSFEHLNTAFLTCPASGNSPCCRQLWHILLLLIPHAMLAHRYYPNWDAIERICTPDVYAALRRYYGPVTACLLNGDVTRYDDHCAQNEVFFLKHGLYVAMGLLRQLVWLKRFHNCWLYGTDRATSVVPLEVFLVGSDQQLNTGAREEQLDALECQLANQISNGNIKGYLSHSKRCIVLSKRDPFPRRCT</sequence>
<organism evidence="1 2">
    <name type="scientific">Zygosaccharomyces bailii (strain CLIB 213 / ATCC 58445 / CBS 680 / BCRC 21525 / NBRC 1098 / NCYC 1416 / NRRL Y-2227)</name>
    <dbReference type="NCBI Taxonomy" id="1333698"/>
    <lineage>
        <taxon>Eukaryota</taxon>
        <taxon>Fungi</taxon>
        <taxon>Dikarya</taxon>
        <taxon>Ascomycota</taxon>
        <taxon>Saccharomycotina</taxon>
        <taxon>Saccharomycetes</taxon>
        <taxon>Saccharomycetales</taxon>
        <taxon>Saccharomycetaceae</taxon>
        <taxon>Zygosaccharomyces</taxon>
    </lineage>
</organism>
<name>A0A8J2X8Y7_ZYGB2</name>
<dbReference type="OrthoDB" id="10252687at2759"/>
<dbReference type="GO" id="GO:0003690">
    <property type="term" value="F:double-stranded DNA binding"/>
    <property type="evidence" value="ECO:0007669"/>
    <property type="project" value="InterPro"/>
</dbReference>
<dbReference type="EMBL" id="HG316459">
    <property type="protein sequence ID" value="CDF90252.1"/>
    <property type="molecule type" value="Genomic_DNA"/>
</dbReference>
<dbReference type="PANTHER" id="PTHR12732:SF0">
    <property type="entry name" value="PCI DOMAIN-CONTAINING PROTEIN 2"/>
    <property type="match status" value="1"/>
</dbReference>
<accession>A0A8J2X8Y7</accession>
<dbReference type="InterPro" id="IPR045114">
    <property type="entry name" value="Csn12-like"/>
</dbReference>
<dbReference type="AlphaFoldDB" id="A0A8J2X8Y7"/>
<dbReference type="Proteomes" id="UP000019375">
    <property type="component" value="Unassembled WGS sequence"/>
</dbReference>
<dbReference type="InterPro" id="IPR036388">
    <property type="entry name" value="WH-like_DNA-bd_sf"/>
</dbReference>
<proteinExistence type="predicted"/>
<dbReference type="PANTHER" id="PTHR12732">
    <property type="entry name" value="UNCHARACTERIZED PROTEASOME COMPONENT REGION PCI-CONTAINING"/>
    <property type="match status" value="1"/>
</dbReference>
<dbReference type="Gene3D" id="1.10.10.10">
    <property type="entry name" value="Winged helix-like DNA-binding domain superfamily/Winged helix DNA-binding domain"/>
    <property type="match status" value="1"/>
</dbReference>
<protein>
    <submittedName>
        <fullName evidence="1">ZYBA0S06-04258g1_1</fullName>
    </submittedName>
</protein>
<dbReference type="GO" id="GO:0003723">
    <property type="term" value="F:RNA binding"/>
    <property type="evidence" value="ECO:0007669"/>
    <property type="project" value="InterPro"/>
</dbReference>
<evidence type="ECO:0000313" key="1">
    <source>
        <dbReference type="EMBL" id="CDF90252.1"/>
    </source>
</evidence>